<dbReference type="RefSeq" id="WP_119647649.1">
    <property type="nucleotide sequence ID" value="NZ_QXFI01000026.1"/>
</dbReference>
<dbReference type="EMBL" id="VNWK01000026">
    <property type="protein sequence ID" value="TXJ93905.1"/>
    <property type="molecule type" value="Genomic_DNA"/>
</dbReference>
<keyword evidence="3" id="KW-0998">Cell outer membrane</keyword>
<gene>
    <name evidence="4" type="ORF">D2V05_10915</name>
    <name evidence="5" type="ORF">FQ017_10805</name>
</gene>
<keyword evidence="7" id="KW-1185">Reference proteome</keyword>
<dbReference type="SUPFAM" id="SSF56935">
    <property type="entry name" value="Porins"/>
    <property type="match status" value="1"/>
</dbReference>
<dbReference type="Gene3D" id="2.40.170.20">
    <property type="entry name" value="TonB-dependent receptor, beta-barrel domain"/>
    <property type="match status" value="1"/>
</dbReference>
<comment type="caution">
    <text evidence="4">The sequence shown here is derived from an EMBL/GenBank/DDBJ whole genome shotgun (WGS) entry which is preliminary data.</text>
</comment>
<dbReference type="Proteomes" id="UP000321621">
    <property type="component" value="Unassembled WGS sequence"/>
</dbReference>
<evidence type="ECO:0000313" key="4">
    <source>
        <dbReference type="EMBL" id="RIV44001.1"/>
    </source>
</evidence>
<evidence type="ECO:0000313" key="6">
    <source>
        <dbReference type="Proteomes" id="UP000266691"/>
    </source>
</evidence>
<reference evidence="5 7" key="2">
    <citation type="submission" date="2019-07" db="EMBL/GenBank/DDBJ databases">
        <title>Draft genome of two Muricauda strains isolated from deep sea.</title>
        <authorList>
            <person name="Sun C."/>
        </authorList>
    </citation>
    <scope>NUCLEOTIDE SEQUENCE [LARGE SCALE GENOMIC DNA]</scope>
    <source>
        <strain evidence="5 7">72</strain>
    </source>
</reference>
<name>A0A3A1NFV9_9FLAO</name>
<organism evidence="4 6">
    <name type="scientific">Flagellimonas pelagia</name>
    <dbReference type="NCBI Taxonomy" id="2306998"/>
    <lineage>
        <taxon>Bacteria</taxon>
        <taxon>Pseudomonadati</taxon>
        <taxon>Bacteroidota</taxon>
        <taxon>Flavobacteriia</taxon>
        <taxon>Flavobacteriales</taxon>
        <taxon>Flavobacteriaceae</taxon>
        <taxon>Flagellimonas</taxon>
    </lineage>
</organism>
<dbReference type="AlphaFoldDB" id="A0A3A1NFV9"/>
<evidence type="ECO:0000256" key="2">
    <source>
        <dbReference type="ARBA" id="ARBA00023136"/>
    </source>
</evidence>
<dbReference type="GO" id="GO:0009279">
    <property type="term" value="C:cell outer membrane"/>
    <property type="evidence" value="ECO:0007669"/>
    <property type="project" value="UniProtKB-SubCell"/>
</dbReference>
<accession>A0A3A1NFV9</accession>
<evidence type="ECO:0000256" key="3">
    <source>
        <dbReference type="ARBA" id="ARBA00023237"/>
    </source>
</evidence>
<dbReference type="InterPro" id="IPR008969">
    <property type="entry name" value="CarboxyPept-like_regulatory"/>
</dbReference>
<keyword evidence="4" id="KW-0675">Receptor</keyword>
<evidence type="ECO:0000313" key="5">
    <source>
        <dbReference type="EMBL" id="TXJ93905.1"/>
    </source>
</evidence>
<dbReference type="EMBL" id="QXFI01000026">
    <property type="protein sequence ID" value="RIV44001.1"/>
    <property type="molecule type" value="Genomic_DNA"/>
</dbReference>
<dbReference type="SUPFAM" id="SSF49464">
    <property type="entry name" value="Carboxypeptidase regulatory domain-like"/>
    <property type="match status" value="1"/>
</dbReference>
<evidence type="ECO:0000256" key="1">
    <source>
        <dbReference type="ARBA" id="ARBA00004442"/>
    </source>
</evidence>
<dbReference type="Proteomes" id="UP000266691">
    <property type="component" value="Unassembled WGS sequence"/>
</dbReference>
<evidence type="ECO:0000313" key="7">
    <source>
        <dbReference type="Proteomes" id="UP000321621"/>
    </source>
</evidence>
<comment type="subcellular location">
    <subcellularLocation>
        <location evidence="1">Cell outer membrane</location>
    </subcellularLocation>
</comment>
<proteinExistence type="predicted"/>
<protein>
    <submittedName>
        <fullName evidence="4">TonB-dependent receptor</fullName>
    </submittedName>
</protein>
<sequence>MRTAMLLAVLCCGPNLFGQQGTVIKGNVLERGINVPIPNISLAFEGTSKTFTIDSEGKFEIETLVSGEQVLVFTAQDFVPKRFSLFLDGNPIDLGIIYLDRDIVLEKTDNLITLTDVELSDEDTSISGVSGLLQSTRDIYLSRAAFDFGQAFFKVRGYDSQNGVVLINGIPMNKFIDGRPQWNNWGGLNDVIRNQEYTNALERNPYTFGGILGNTNIDTRPSGMRPGLRVSSSMSNRTYRGRVMATYNSGLEKSGLAYSMSASRRWANEGYVEGTLYDAYSFFGALEFQPNSQNSISFSAILARNRRGRSAALTEEVFELMGNQYNPYWGEQDGKIRNSRERDIFEPLFLLNYTLETEKLNWTVGASYQTGKYSRSRLGYYNAPNPDPAYYRYLPSYHINSSLGADFVNADLARELFLDNPQWKWSQLYEANTNNNGKAAYLLYNDVVEDKTMTAATGFNYNIGERFQFGGGVNFRKLASINYAEITDMLGSEYYEDTDTFSNTLNDVDGNLQKVEGEIINYSYEFDAVQLEGFGQMAYSAKKWNGFAAASITSFNVQRNGLFTNERYLENSFGPSEKVAFSGLGLKGGFSYFITGRHWLTASAAKLERPPVVQNIFINPREHNEVVLDILKETITTVDLGYFVRLPSLTGRVTAFYTRFMNTTDINFFFVDSGLGSDFVQEVITGLDKLHKGIEFGFQYEASSSVKVNLAGNLGSYVYASDPWVQINFDTSGAEEELIATEGNVDLGIAKLKDLRLAQGPQTALALGVDYRSPKYWWVGATANFLTENYINLSTIARTQSFLLNPETGEPFPDATDENLAKLLRQKKMGDIYLLNLVGGKSWLWGKKYISAFASVSNLFDSVFRTGGYEQSRNGNFGQMQKDNLSGVPSFGPKYWYSYGRTYFLNLAISF</sequence>
<dbReference type="InterPro" id="IPR036942">
    <property type="entry name" value="Beta-barrel_TonB_sf"/>
</dbReference>
<reference evidence="4 6" key="1">
    <citation type="submission" date="2018-08" db="EMBL/GenBank/DDBJ databases">
        <title>Proposal of Muricauda 72 sp.nov. and Muricauda NH166 sp.nov., isolated from seawater.</title>
        <authorList>
            <person name="Cheng H."/>
            <person name="Wu Y.-H."/>
            <person name="Guo L.-L."/>
            <person name="Xu X.-W."/>
        </authorList>
    </citation>
    <scope>NUCLEOTIDE SEQUENCE [LARGE SCALE GENOMIC DNA]</scope>
    <source>
        <strain evidence="4 6">72</strain>
    </source>
</reference>
<keyword evidence="2" id="KW-0472">Membrane</keyword>
<dbReference type="OrthoDB" id="1453181at2"/>